<evidence type="ECO:0000256" key="3">
    <source>
        <dbReference type="ARBA" id="ARBA00023163"/>
    </source>
</evidence>
<dbReference type="Proteomes" id="UP001595803">
    <property type="component" value="Unassembled WGS sequence"/>
</dbReference>
<evidence type="ECO:0000256" key="4">
    <source>
        <dbReference type="PROSITE-ProRule" id="PRU00335"/>
    </source>
</evidence>
<keyword evidence="1" id="KW-0805">Transcription regulation</keyword>
<dbReference type="InterPro" id="IPR009057">
    <property type="entry name" value="Homeodomain-like_sf"/>
</dbReference>
<dbReference type="Gene3D" id="1.10.10.60">
    <property type="entry name" value="Homeodomain-like"/>
    <property type="match status" value="1"/>
</dbReference>
<name>A0ABV7ZEW9_9DEIO</name>
<evidence type="ECO:0000313" key="6">
    <source>
        <dbReference type="EMBL" id="MFC3835207.1"/>
    </source>
</evidence>
<gene>
    <name evidence="6" type="ORF">ACFOSB_20290</name>
</gene>
<sequence>MPRPRKFRDADVIAAARETFTQQGFGGTTLDDLTTATGLGKQSLYNAFGGKRELYLRALTDSAAEAVTVVDAALNHSGATPLERIRAHLLKLAIAFSGTNSEADLLTKATVERAGHDSEVAHSALHTFERLEQSYRQCIVDAQEHGEIPPGSDPDALAALFLALTRGMEVLGSAGVGRVQLTAVAMTSLDLVATADSGTVQP</sequence>
<dbReference type="InterPro" id="IPR001647">
    <property type="entry name" value="HTH_TetR"/>
</dbReference>
<keyword evidence="2 4" id="KW-0238">DNA-binding</keyword>
<dbReference type="SUPFAM" id="SSF48498">
    <property type="entry name" value="Tetracyclin repressor-like, C-terminal domain"/>
    <property type="match status" value="1"/>
</dbReference>
<dbReference type="PANTHER" id="PTHR47506">
    <property type="entry name" value="TRANSCRIPTIONAL REGULATORY PROTEIN"/>
    <property type="match status" value="1"/>
</dbReference>
<organism evidence="6 7">
    <name type="scientific">Deinococcus rufus</name>
    <dbReference type="NCBI Taxonomy" id="2136097"/>
    <lineage>
        <taxon>Bacteria</taxon>
        <taxon>Thermotogati</taxon>
        <taxon>Deinococcota</taxon>
        <taxon>Deinococci</taxon>
        <taxon>Deinococcales</taxon>
        <taxon>Deinococcaceae</taxon>
        <taxon>Deinococcus</taxon>
    </lineage>
</organism>
<proteinExistence type="predicted"/>
<dbReference type="Gene3D" id="1.10.357.10">
    <property type="entry name" value="Tetracycline Repressor, domain 2"/>
    <property type="match status" value="1"/>
</dbReference>
<protein>
    <submittedName>
        <fullName evidence="6">TetR/AcrR family transcriptional regulator</fullName>
    </submittedName>
</protein>
<evidence type="ECO:0000259" key="5">
    <source>
        <dbReference type="PROSITE" id="PS50977"/>
    </source>
</evidence>
<dbReference type="EMBL" id="JBHRZG010000024">
    <property type="protein sequence ID" value="MFC3835207.1"/>
    <property type="molecule type" value="Genomic_DNA"/>
</dbReference>
<reference evidence="7" key="1">
    <citation type="journal article" date="2019" name="Int. J. Syst. Evol. Microbiol.">
        <title>The Global Catalogue of Microorganisms (GCM) 10K type strain sequencing project: providing services to taxonomists for standard genome sequencing and annotation.</title>
        <authorList>
            <consortium name="The Broad Institute Genomics Platform"/>
            <consortium name="The Broad Institute Genome Sequencing Center for Infectious Disease"/>
            <person name="Wu L."/>
            <person name="Ma J."/>
        </authorList>
    </citation>
    <scope>NUCLEOTIDE SEQUENCE [LARGE SCALE GENOMIC DNA]</scope>
    <source>
        <strain evidence="7">CCTCC AB 2017081</strain>
    </source>
</reference>
<dbReference type="Pfam" id="PF16925">
    <property type="entry name" value="TetR_C_13"/>
    <property type="match status" value="1"/>
</dbReference>
<dbReference type="PANTHER" id="PTHR47506:SF1">
    <property type="entry name" value="HTH-TYPE TRANSCRIPTIONAL REGULATOR YJDC"/>
    <property type="match status" value="1"/>
</dbReference>
<dbReference type="Pfam" id="PF00440">
    <property type="entry name" value="TetR_N"/>
    <property type="match status" value="1"/>
</dbReference>
<dbReference type="InterPro" id="IPR036271">
    <property type="entry name" value="Tet_transcr_reg_TetR-rel_C_sf"/>
</dbReference>
<accession>A0ABV7ZEW9</accession>
<comment type="caution">
    <text evidence="6">The sequence shown here is derived from an EMBL/GenBank/DDBJ whole genome shotgun (WGS) entry which is preliminary data.</text>
</comment>
<dbReference type="RefSeq" id="WP_322471930.1">
    <property type="nucleotide sequence ID" value="NZ_JBHRZG010000024.1"/>
</dbReference>
<dbReference type="InterPro" id="IPR011075">
    <property type="entry name" value="TetR_C"/>
</dbReference>
<dbReference type="PROSITE" id="PS50977">
    <property type="entry name" value="HTH_TETR_2"/>
    <property type="match status" value="1"/>
</dbReference>
<evidence type="ECO:0000256" key="2">
    <source>
        <dbReference type="ARBA" id="ARBA00023125"/>
    </source>
</evidence>
<dbReference type="SUPFAM" id="SSF46689">
    <property type="entry name" value="Homeodomain-like"/>
    <property type="match status" value="1"/>
</dbReference>
<feature type="domain" description="HTH tetR-type" evidence="5">
    <location>
        <begin position="6"/>
        <end position="66"/>
    </location>
</feature>
<dbReference type="PRINTS" id="PR00455">
    <property type="entry name" value="HTHTETR"/>
</dbReference>
<keyword evidence="7" id="KW-1185">Reference proteome</keyword>
<feature type="DNA-binding region" description="H-T-H motif" evidence="4">
    <location>
        <begin position="29"/>
        <end position="48"/>
    </location>
</feature>
<evidence type="ECO:0000256" key="1">
    <source>
        <dbReference type="ARBA" id="ARBA00023015"/>
    </source>
</evidence>
<keyword evidence="3" id="KW-0804">Transcription</keyword>
<evidence type="ECO:0000313" key="7">
    <source>
        <dbReference type="Proteomes" id="UP001595803"/>
    </source>
</evidence>